<evidence type="ECO:0000256" key="3">
    <source>
        <dbReference type="PROSITE-ProRule" id="PRU00446"/>
    </source>
</evidence>
<dbReference type="SMART" id="SM00284">
    <property type="entry name" value="OLF"/>
    <property type="match status" value="1"/>
</dbReference>
<dbReference type="PANTHER" id="PTHR23192:SF7">
    <property type="entry name" value="OLFACTOMEDIN-4"/>
    <property type="match status" value="1"/>
</dbReference>
<dbReference type="InterPro" id="IPR050605">
    <property type="entry name" value="Olfactomedin-like_domain"/>
</dbReference>
<comment type="caution">
    <text evidence="5">The sequence shown here is derived from an EMBL/GenBank/DDBJ whole genome shotgun (WGS) entry which is preliminary data.</text>
</comment>
<organism evidence="5 6">
    <name type="scientific">Ranitomeya imitator</name>
    <name type="common">mimic poison frog</name>
    <dbReference type="NCBI Taxonomy" id="111125"/>
    <lineage>
        <taxon>Eukaryota</taxon>
        <taxon>Metazoa</taxon>
        <taxon>Chordata</taxon>
        <taxon>Craniata</taxon>
        <taxon>Vertebrata</taxon>
        <taxon>Euteleostomi</taxon>
        <taxon>Amphibia</taxon>
        <taxon>Batrachia</taxon>
        <taxon>Anura</taxon>
        <taxon>Neobatrachia</taxon>
        <taxon>Hyloidea</taxon>
        <taxon>Dendrobatidae</taxon>
        <taxon>Dendrobatinae</taxon>
        <taxon>Ranitomeya</taxon>
    </lineage>
</organism>
<dbReference type="PROSITE" id="PS51132">
    <property type="entry name" value="OLF"/>
    <property type="match status" value="1"/>
</dbReference>
<evidence type="ECO:0000313" key="6">
    <source>
        <dbReference type="Proteomes" id="UP001176940"/>
    </source>
</evidence>
<evidence type="ECO:0000256" key="2">
    <source>
        <dbReference type="ARBA" id="ARBA00022525"/>
    </source>
</evidence>
<name>A0ABN9KY16_9NEOB</name>
<comment type="caution">
    <text evidence="3">Lacks conserved residue(s) required for the propagation of feature annotation.</text>
</comment>
<keyword evidence="2" id="KW-0964">Secreted</keyword>
<accession>A0ABN9KY16</accession>
<evidence type="ECO:0000259" key="4">
    <source>
        <dbReference type="PROSITE" id="PS51132"/>
    </source>
</evidence>
<dbReference type="InterPro" id="IPR003112">
    <property type="entry name" value="Olfac-like_dom"/>
</dbReference>
<proteinExistence type="predicted"/>
<reference evidence="5" key="1">
    <citation type="submission" date="2023-07" db="EMBL/GenBank/DDBJ databases">
        <authorList>
            <person name="Stuckert A."/>
        </authorList>
    </citation>
    <scope>NUCLEOTIDE SEQUENCE</scope>
</reference>
<sequence length="514" mass="58495">MSKVRSPSLMQAPAVKNNLVKLGVYELVLTQRIIMSVHDMWVTRASGTEDKEDTMFTISILLLGIGQIHAANLIHNFKGSVDELGVCQCSIVLPDSTFPADRLEYLEIANQNLSITVQKEITKINHYESALIVYKERLINLTKRVELMEMGGLSYTELDFELVKLEIREMEALILQLKTSMNGTNVLVEALYLEIRNISIMVNQLEVYDKNNVLLIRREIAALQKRLEDCEKNQTTRPTPNPPLPPVDYGKCGHGGIANISKPLVVQLNFWGVSYKSGGWGSDSLLGADQGMQFVAPLLTDGRDMRTVRYYETYDDLLIYRHKEEKSVPGYGQGAGMIMYNKSLYYNCHNSQNLCKLNIPTNTVERKVLVDAAYNNRFSYSFTAWQDIDFAGDEAGLWVIYTTEADGGNIRIGKVNGTTLELMQTWSTTQYKRGATNAFMVCGVLYVTRSLSTKKEEIFYMYDTKTSKEAYLSVRFDKMMENMHSLSYNPNNHKLYMYNDGYLLTYDLIFKALK</sequence>
<evidence type="ECO:0000313" key="5">
    <source>
        <dbReference type="EMBL" id="CAJ0923673.1"/>
    </source>
</evidence>
<comment type="subcellular location">
    <subcellularLocation>
        <location evidence="1">Secreted</location>
    </subcellularLocation>
</comment>
<dbReference type="EMBL" id="CAUEEQ010002798">
    <property type="protein sequence ID" value="CAJ0923673.1"/>
    <property type="molecule type" value="Genomic_DNA"/>
</dbReference>
<evidence type="ECO:0000256" key="1">
    <source>
        <dbReference type="ARBA" id="ARBA00004613"/>
    </source>
</evidence>
<dbReference type="Proteomes" id="UP001176940">
    <property type="component" value="Unassembled WGS sequence"/>
</dbReference>
<protein>
    <recommendedName>
        <fullName evidence="4">Olfactomedin-like domain-containing protein</fullName>
    </recommendedName>
</protein>
<feature type="domain" description="Olfactomedin-like" evidence="4">
    <location>
        <begin position="251"/>
        <end position="512"/>
    </location>
</feature>
<dbReference type="Pfam" id="PF02191">
    <property type="entry name" value="OLF"/>
    <property type="match status" value="1"/>
</dbReference>
<dbReference type="PANTHER" id="PTHR23192">
    <property type="entry name" value="OLFACTOMEDIN-RELATED"/>
    <property type="match status" value="1"/>
</dbReference>
<gene>
    <name evidence="5" type="ORF">RIMI_LOCUS2060766</name>
</gene>
<keyword evidence="6" id="KW-1185">Reference proteome</keyword>